<organism evidence="1 2">
    <name type="scientific">Catharanthus roseus</name>
    <name type="common">Madagascar periwinkle</name>
    <name type="synonym">Vinca rosea</name>
    <dbReference type="NCBI Taxonomy" id="4058"/>
    <lineage>
        <taxon>Eukaryota</taxon>
        <taxon>Viridiplantae</taxon>
        <taxon>Streptophyta</taxon>
        <taxon>Embryophyta</taxon>
        <taxon>Tracheophyta</taxon>
        <taxon>Spermatophyta</taxon>
        <taxon>Magnoliopsida</taxon>
        <taxon>eudicotyledons</taxon>
        <taxon>Gunneridae</taxon>
        <taxon>Pentapetalae</taxon>
        <taxon>asterids</taxon>
        <taxon>lamiids</taxon>
        <taxon>Gentianales</taxon>
        <taxon>Apocynaceae</taxon>
        <taxon>Rauvolfioideae</taxon>
        <taxon>Vinceae</taxon>
        <taxon>Catharanthinae</taxon>
        <taxon>Catharanthus</taxon>
    </lineage>
</organism>
<proteinExistence type="predicted"/>
<comment type="caution">
    <text evidence="1">The sequence shown here is derived from an EMBL/GenBank/DDBJ whole genome shotgun (WGS) entry which is preliminary data.</text>
</comment>
<dbReference type="Proteomes" id="UP001060085">
    <property type="component" value="Linkage Group LG02"/>
</dbReference>
<protein>
    <submittedName>
        <fullName evidence="1">Uncharacterized protein</fullName>
    </submittedName>
</protein>
<gene>
    <name evidence="1" type="ORF">M9H77_07557</name>
</gene>
<evidence type="ECO:0000313" key="1">
    <source>
        <dbReference type="EMBL" id="KAI5676607.1"/>
    </source>
</evidence>
<reference evidence="2" key="1">
    <citation type="journal article" date="2023" name="Nat. Plants">
        <title>Single-cell RNA sequencing provides a high-resolution roadmap for understanding the multicellular compartmentation of specialized metabolism.</title>
        <authorList>
            <person name="Sun S."/>
            <person name="Shen X."/>
            <person name="Li Y."/>
            <person name="Li Y."/>
            <person name="Wang S."/>
            <person name="Li R."/>
            <person name="Zhang H."/>
            <person name="Shen G."/>
            <person name="Guo B."/>
            <person name="Wei J."/>
            <person name="Xu J."/>
            <person name="St-Pierre B."/>
            <person name="Chen S."/>
            <person name="Sun C."/>
        </authorList>
    </citation>
    <scope>NUCLEOTIDE SEQUENCE [LARGE SCALE GENOMIC DNA]</scope>
</reference>
<evidence type="ECO:0000313" key="2">
    <source>
        <dbReference type="Proteomes" id="UP001060085"/>
    </source>
</evidence>
<dbReference type="EMBL" id="CM044702">
    <property type="protein sequence ID" value="KAI5676607.1"/>
    <property type="molecule type" value="Genomic_DNA"/>
</dbReference>
<keyword evidence="2" id="KW-1185">Reference proteome</keyword>
<name>A0ACC0BVH8_CATRO</name>
<sequence length="154" mass="17957">MIAKGPLGSSLRNTKRIPMEYSEAVTLQTVEEQVNTFSMAVDEEEIATQALNESTFLEEEEAQQEIIERKHSGFPIIEEPPQVPSKSGESKRMKTNSFLVCDSLRIYAPWMQSKENDEERIYLMEFKEKFESTKRKQALTTEKRNEFFFKLNPH</sequence>
<accession>A0ACC0BVH8</accession>